<keyword evidence="2 4" id="KW-0503">Monooxygenase</keyword>
<reference evidence="4" key="1">
    <citation type="submission" date="2022-11" db="EMBL/GenBank/DDBJ databases">
        <authorList>
            <person name="Somphong A."/>
            <person name="Phongsopitanun W."/>
        </authorList>
    </citation>
    <scope>NUCLEOTIDE SEQUENCE</scope>
    <source>
        <strain evidence="4">Pm04-4</strain>
    </source>
</reference>
<dbReference type="Proteomes" id="UP001151002">
    <property type="component" value="Unassembled WGS sequence"/>
</dbReference>
<evidence type="ECO:0000313" key="4">
    <source>
        <dbReference type="EMBL" id="MCY1142187.1"/>
    </source>
</evidence>
<evidence type="ECO:0000256" key="1">
    <source>
        <dbReference type="ARBA" id="ARBA00023002"/>
    </source>
</evidence>
<keyword evidence="1" id="KW-0560">Oxidoreductase</keyword>
<dbReference type="PANTHER" id="PTHR13789:SF309">
    <property type="entry name" value="PUTATIVE (AFU_ORTHOLOGUE AFUA_6G14510)-RELATED"/>
    <property type="match status" value="1"/>
</dbReference>
<dbReference type="PANTHER" id="PTHR13789">
    <property type="entry name" value="MONOOXYGENASE"/>
    <property type="match status" value="1"/>
</dbReference>
<dbReference type="RefSeq" id="WP_267566609.1">
    <property type="nucleotide sequence ID" value="NZ_JAPNTZ010000011.1"/>
</dbReference>
<dbReference type="EMBL" id="JAPNTZ010000011">
    <property type="protein sequence ID" value="MCY1142187.1"/>
    <property type="molecule type" value="Genomic_DNA"/>
</dbReference>
<sequence>MSQVRTAVVIGGGIAGPVTALALRKAGIDVSVHERYESSAEGLGGTIALAPNGLAALGIVGAAAAVVAGSQPGERQVMSIGRRRVALPGLADQGPLHVVRRGDLYRILRQRLAEEGVPVTGGRRLTAVRERTAIFEDGSEASADVLIGADGVHSAMRRLIDPDAPSPRYTGLLAFEGLSAAEVDAAPGTMTFAFGRRAYYLYWPAPGGGTTFGINLPRDRPLSTVEARTIPDADWMRTLRTVYADDDPGAELLARTSDLQVNGALFIMPPVPRWHRDRMVLVGDAVHAPSNTSGQGASLAVESAVELARCLRDAPGFEQAFLRYESLRRRRVERIAAQAARVNHAKIPGPVVKALLPMLIPLFMSPERTLGPVQRYRIDWDQPALR</sequence>
<proteinExistence type="predicted"/>
<feature type="domain" description="FAD-binding" evidence="3">
    <location>
        <begin position="7"/>
        <end position="164"/>
    </location>
</feature>
<dbReference type="InterPro" id="IPR050493">
    <property type="entry name" value="FAD-dep_Monooxygenase_BioMet"/>
</dbReference>
<dbReference type="InterPro" id="IPR036188">
    <property type="entry name" value="FAD/NAD-bd_sf"/>
</dbReference>
<gene>
    <name evidence="4" type="ORF">OWR29_29685</name>
</gene>
<comment type="caution">
    <text evidence="4">The sequence shown here is derived from an EMBL/GenBank/DDBJ whole genome shotgun (WGS) entry which is preliminary data.</text>
</comment>
<evidence type="ECO:0000256" key="2">
    <source>
        <dbReference type="ARBA" id="ARBA00023033"/>
    </source>
</evidence>
<dbReference type="PRINTS" id="PR00420">
    <property type="entry name" value="RNGMNOXGNASE"/>
</dbReference>
<protein>
    <submittedName>
        <fullName evidence="4">FAD-dependent monooxygenase</fullName>
    </submittedName>
</protein>
<name>A0ABT4B6R1_9ACTN</name>
<organism evidence="4 5">
    <name type="scientific">Paractinoplanes pyxinae</name>
    <dbReference type="NCBI Taxonomy" id="2997416"/>
    <lineage>
        <taxon>Bacteria</taxon>
        <taxon>Bacillati</taxon>
        <taxon>Actinomycetota</taxon>
        <taxon>Actinomycetes</taxon>
        <taxon>Micromonosporales</taxon>
        <taxon>Micromonosporaceae</taxon>
        <taxon>Paractinoplanes</taxon>
    </lineage>
</organism>
<feature type="domain" description="FAD-binding" evidence="3">
    <location>
        <begin position="273"/>
        <end position="337"/>
    </location>
</feature>
<accession>A0ABT4B6R1</accession>
<dbReference type="Pfam" id="PF01494">
    <property type="entry name" value="FAD_binding_3"/>
    <property type="match status" value="2"/>
</dbReference>
<dbReference type="Gene3D" id="3.50.50.60">
    <property type="entry name" value="FAD/NAD(P)-binding domain"/>
    <property type="match status" value="1"/>
</dbReference>
<evidence type="ECO:0000313" key="5">
    <source>
        <dbReference type="Proteomes" id="UP001151002"/>
    </source>
</evidence>
<evidence type="ECO:0000259" key="3">
    <source>
        <dbReference type="Pfam" id="PF01494"/>
    </source>
</evidence>
<keyword evidence="5" id="KW-1185">Reference proteome</keyword>
<dbReference type="GO" id="GO:0004497">
    <property type="term" value="F:monooxygenase activity"/>
    <property type="evidence" value="ECO:0007669"/>
    <property type="project" value="UniProtKB-KW"/>
</dbReference>
<dbReference type="SUPFAM" id="SSF51905">
    <property type="entry name" value="FAD/NAD(P)-binding domain"/>
    <property type="match status" value="1"/>
</dbReference>
<dbReference type="InterPro" id="IPR002938">
    <property type="entry name" value="FAD-bd"/>
</dbReference>